<evidence type="ECO:0000256" key="9">
    <source>
        <dbReference type="ARBA" id="ARBA00023136"/>
    </source>
</evidence>
<dbReference type="GO" id="GO:0006814">
    <property type="term" value="P:sodium ion transport"/>
    <property type="evidence" value="ECO:0007669"/>
    <property type="project" value="UniProtKB-KW"/>
</dbReference>
<evidence type="ECO:0000256" key="3">
    <source>
        <dbReference type="ARBA" id="ARBA00022448"/>
    </source>
</evidence>
<keyword evidence="9 11" id="KW-0472">Membrane</keyword>
<evidence type="ECO:0000256" key="4">
    <source>
        <dbReference type="ARBA" id="ARBA00022449"/>
    </source>
</evidence>
<comment type="similarity">
    <text evidence="2">Belongs to the monovalent cation:proton antiporter 2 (CPA2) transporter (TC 2.A.37) family.</text>
</comment>
<feature type="transmembrane region" description="Helical" evidence="11">
    <location>
        <begin position="187"/>
        <end position="209"/>
    </location>
</feature>
<evidence type="ECO:0000256" key="2">
    <source>
        <dbReference type="ARBA" id="ARBA00005551"/>
    </source>
</evidence>
<dbReference type="InterPro" id="IPR006153">
    <property type="entry name" value="Cation/H_exchanger_TM"/>
</dbReference>
<comment type="subcellular location">
    <subcellularLocation>
        <location evidence="1">Membrane</location>
        <topology evidence="1">Multi-pass membrane protein</topology>
    </subcellularLocation>
</comment>
<keyword evidence="3" id="KW-0813">Transport</keyword>
<feature type="transmembrane region" description="Helical" evidence="11">
    <location>
        <begin position="120"/>
        <end position="142"/>
    </location>
</feature>
<evidence type="ECO:0000256" key="1">
    <source>
        <dbReference type="ARBA" id="ARBA00004141"/>
    </source>
</evidence>
<dbReference type="Proteomes" id="UP000199512">
    <property type="component" value="Unassembled WGS sequence"/>
</dbReference>
<feature type="transmembrane region" description="Helical" evidence="11">
    <location>
        <begin position="154"/>
        <end position="175"/>
    </location>
</feature>
<feature type="transmembrane region" description="Helical" evidence="11">
    <location>
        <begin position="270"/>
        <end position="286"/>
    </location>
</feature>
<evidence type="ECO:0000313" key="13">
    <source>
        <dbReference type="EMBL" id="SEN73657.1"/>
    </source>
</evidence>
<keyword evidence="7" id="KW-0915">Sodium</keyword>
<dbReference type="AlphaFoldDB" id="A0A1H8J0G2"/>
<dbReference type="OrthoDB" id="9793589at2"/>
<feature type="transmembrane region" description="Helical" evidence="11">
    <location>
        <begin position="6"/>
        <end position="24"/>
    </location>
</feature>
<dbReference type="PANTHER" id="PTHR43562">
    <property type="entry name" value="NAPA-TYPE SODIUM/HYDROGEN ANTIPORTER"/>
    <property type="match status" value="1"/>
</dbReference>
<dbReference type="STRING" id="215200.SAMN05216454_11015"/>
<organism evidence="13 14">
    <name type="scientific">Peptostreptococcus russellii</name>
    <dbReference type="NCBI Taxonomy" id="215200"/>
    <lineage>
        <taxon>Bacteria</taxon>
        <taxon>Bacillati</taxon>
        <taxon>Bacillota</taxon>
        <taxon>Clostridia</taxon>
        <taxon>Peptostreptococcales</taxon>
        <taxon>Peptostreptococcaceae</taxon>
        <taxon>Peptostreptococcus</taxon>
    </lineage>
</organism>
<dbReference type="PANTHER" id="PTHR43562:SF3">
    <property type="entry name" value="SODIUM ION_PROTON EXCHANGER (EUROFUNG)"/>
    <property type="match status" value="1"/>
</dbReference>
<feature type="transmembrane region" description="Helical" evidence="11">
    <location>
        <begin position="31"/>
        <end position="49"/>
    </location>
</feature>
<reference evidence="13 14" key="1">
    <citation type="submission" date="2016-10" db="EMBL/GenBank/DDBJ databases">
        <authorList>
            <person name="de Groot N.N."/>
        </authorList>
    </citation>
    <scope>NUCLEOTIDE SEQUENCE [LARGE SCALE GENOMIC DNA]</scope>
    <source>
        <strain evidence="13 14">Calf135</strain>
    </source>
</reference>
<evidence type="ECO:0000259" key="12">
    <source>
        <dbReference type="Pfam" id="PF00999"/>
    </source>
</evidence>
<feature type="domain" description="Cation/H+ exchanger transmembrane" evidence="12">
    <location>
        <begin position="19"/>
        <end position="384"/>
    </location>
</feature>
<dbReference type="GO" id="GO:0016020">
    <property type="term" value="C:membrane"/>
    <property type="evidence" value="ECO:0007669"/>
    <property type="project" value="UniProtKB-SubCell"/>
</dbReference>
<evidence type="ECO:0000256" key="10">
    <source>
        <dbReference type="ARBA" id="ARBA00023201"/>
    </source>
</evidence>
<keyword evidence="5 11" id="KW-0812">Transmembrane</keyword>
<evidence type="ECO:0000256" key="8">
    <source>
        <dbReference type="ARBA" id="ARBA00023065"/>
    </source>
</evidence>
<feature type="transmembrane region" description="Helical" evidence="11">
    <location>
        <begin position="221"/>
        <end position="236"/>
    </location>
</feature>
<keyword evidence="6 11" id="KW-1133">Transmembrane helix</keyword>
<dbReference type="InterPro" id="IPR038770">
    <property type="entry name" value="Na+/solute_symporter_sf"/>
</dbReference>
<sequence>MLDYTYLLSIAIILLSTKVFGGLTEKIHLPHVVGALVAGVIIGPSMLGIVDNTTFLDEVAQIGVIILMFMAGLDTDLGEIKRKGASYLLIAIMGVVIPLVGGFLSYMWFFHINPGVEQDLLKALFVGVVLTATSVSITIEALRELGQVNSRIGNAILGAAIVDDVLGIIVLTIITSFKDTNISISAVLLRMAVYFVCMFIFGVITTIGAKFLDFKRDRRRITVYVLALVFIISYISEIYVGIADITGAYLIGVIFSRFSVRNEIVKKVNVLSYLFFSPIFFASIGLKTKFDNFSSQTFIFAIILIIVAILTKIIGAGVGAKICKFTNHEALNIGIGMVSRGEVALIVAQKGYNLGLIDADLFSPIILMVVVTTIFTPIILKKTLEEKNDDSEDKLKDEDVITQG</sequence>
<dbReference type="GO" id="GO:1902600">
    <property type="term" value="P:proton transmembrane transport"/>
    <property type="evidence" value="ECO:0007669"/>
    <property type="project" value="InterPro"/>
</dbReference>
<evidence type="ECO:0000313" key="14">
    <source>
        <dbReference type="Proteomes" id="UP000199512"/>
    </source>
</evidence>
<dbReference type="Gene3D" id="1.20.1530.20">
    <property type="match status" value="1"/>
</dbReference>
<name>A0A1H8J0G2_9FIRM</name>
<feature type="transmembrane region" description="Helical" evidence="11">
    <location>
        <begin position="55"/>
        <end position="73"/>
    </location>
</feature>
<protein>
    <submittedName>
        <fullName evidence="13">Sodium/proton-potassium antiporter GerN, CPA2 family</fullName>
    </submittedName>
</protein>
<keyword evidence="8" id="KW-0406">Ion transport</keyword>
<evidence type="ECO:0000256" key="6">
    <source>
        <dbReference type="ARBA" id="ARBA00022989"/>
    </source>
</evidence>
<feature type="transmembrane region" description="Helical" evidence="11">
    <location>
        <begin position="85"/>
        <end position="108"/>
    </location>
</feature>
<dbReference type="EMBL" id="FODF01000010">
    <property type="protein sequence ID" value="SEN73657.1"/>
    <property type="molecule type" value="Genomic_DNA"/>
</dbReference>
<proteinExistence type="inferred from homology"/>
<evidence type="ECO:0000256" key="5">
    <source>
        <dbReference type="ARBA" id="ARBA00022692"/>
    </source>
</evidence>
<keyword evidence="4" id="KW-0050">Antiport</keyword>
<keyword evidence="10" id="KW-0739">Sodium transport</keyword>
<dbReference type="Pfam" id="PF00999">
    <property type="entry name" value="Na_H_Exchanger"/>
    <property type="match status" value="1"/>
</dbReference>
<accession>A0A1H8J0G2</accession>
<evidence type="ECO:0000256" key="11">
    <source>
        <dbReference type="SAM" id="Phobius"/>
    </source>
</evidence>
<dbReference type="RefSeq" id="WP_091975771.1">
    <property type="nucleotide sequence ID" value="NZ_CAUWDX010000019.1"/>
</dbReference>
<dbReference type="GO" id="GO:0015297">
    <property type="term" value="F:antiporter activity"/>
    <property type="evidence" value="ECO:0007669"/>
    <property type="project" value="UniProtKB-KW"/>
</dbReference>
<feature type="transmembrane region" description="Helical" evidence="11">
    <location>
        <begin position="361"/>
        <end position="380"/>
    </location>
</feature>
<evidence type="ECO:0000256" key="7">
    <source>
        <dbReference type="ARBA" id="ARBA00023053"/>
    </source>
</evidence>
<feature type="transmembrane region" description="Helical" evidence="11">
    <location>
        <begin position="298"/>
        <end position="318"/>
    </location>
</feature>
<keyword evidence="14" id="KW-1185">Reference proteome</keyword>
<gene>
    <name evidence="13" type="ORF">SAMN05216454_11015</name>
</gene>